<dbReference type="Gene3D" id="1.10.10.10">
    <property type="entry name" value="Winged helix-like DNA-binding domain superfamily/Winged helix DNA-binding domain"/>
    <property type="match status" value="1"/>
</dbReference>
<dbReference type="InterPro" id="IPR036388">
    <property type="entry name" value="WH-like_DNA-bd_sf"/>
</dbReference>
<protein>
    <submittedName>
        <fullName evidence="1">ArsR family transcriptional regulator</fullName>
    </submittedName>
</protein>
<dbReference type="SUPFAM" id="SSF46785">
    <property type="entry name" value="Winged helix' DNA-binding domain"/>
    <property type="match status" value="1"/>
</dbReference>
<dbReference type="Gene3D" id="6.10.140.2180">
    <property type="match status" value="1"/>
</dbReference>
<dbReference type="Proteomes" id="UP000019494">
    <property type="component" value="Unassembled WGS sequence"/>
</dbReference>
<proteinExistence type="predicted"/>
<organism evidence="1 2">
    <name type="scientific">Intrasporangium chromatireducens Q5-1</name>
    <dbReference type="NCBI Taxonomy" id="584657"/>
    <lineage>
        <taxon>Bacteria</taxon>
        <taxon>Bacillati</taxon>
        <taxon>Actinomycetota</taxon>
        <taxon>Actinomycetes</taxon>
        <taxon>Micrococcales</taxon>
        <taxon>Intrasporangiaceae</taxon>
        <taxon>Intrasporangium</taxon>
    </lineage>
</organism>
<accession>W9GKU9</accession>
<comment type="caution">
    <text evidence="1">The sequence shown here is derived from an EMBL/GenBank/DDBJ whole genome shotgun (WGS) entry which is preliminary data.</text>
</comment>
<dbReference type="InterPro" id="IPR036390">
    <property type="entry name" value="WH_DNA-bd_sf"/>
</dbReference>
<keyword evidence="2" id="KW-1185">Reference proteome</keyword>
<dbReference type="Pfam" id="PF12840">
    <property type="entry name" value="HTH_20"/>
    <property type="match status" value="1"/>
</dbReference>
<evidence type="ECO:0000313" key="1">
    <source>
        <dbReference type="EMBL" id="EWT05448.1"/>
    </source>
</evidence>
<evidence type="ECO:0000313" key="2">
    <source>
        <dbReference type="Proteomes" id="UP000019494"/>
    </source>
</evidence>
<reference evidence="2" key="1">
    <citation type="submission" date="2013-08" db="EMBL/GenBank/DDBJ databases">
        <title>Intrasporangium oryzae NRRL B-24470.</title>
        <authorList>
            <person name="Liu H."/>
            <person name="Wang G."/>
        </authorList>
    </citation>
    <scope>NUCLEOTIDE SEQUENCE [LARGE SCALE GENOMIC DNA]</scope>
    <source>
        <strain evidence="2">Q5-1</strain>
    </source>
</reference>
<dbReference type="OrthoDB" id="5949858at2"/>
<dbReference type="AlphaFoldDB" id="W9GKU9"/>
<dbReference type="PATRIC" id="fig|584657.3.peg.2652"/>
<gene>
    <name evidence="1" type="ORF">N864_04775</name>
</gene>
<dbReference type="RefSeq" id="WP_034717524.1">
    <property type="nucleotide sequence ID" value="NZ_AWQS01000112.1"/>
</dbReference>
<dbReference type="EMBL" id="AWQS01000112">
    <property type="protein sequence ID" value="EWT05448.1"/>
    <property type="molecule type" value="Genomic_DNA"/>
</dbReference>
<sequence>MRASELVLHPVRLRIAQTFLGGRRLTTAELREELPDVAPATLYRQVGALVDGGMLEVIDERKVRGTFERTYQLREGAASVEADEAREMSDEEHRRAFLTFVAGILADYDRYLAGGDVDLALDLVGYRQVALNLTDDETMAMVTELREVVAARVGLPAAPGRRRRLFTTILMPTGEPPAASSSS</sequence>
<name>W9GKU9_9MICO</name>